<name>G0V170_TRYCI</name>
<accession>G0V170</accession>
<proteinExistence type="predicted"/>
<protein>
    <submittedName>
        <fullName evidence="1">Uncharacterized protein TCIL3000_11_8450</fullName>
    </submittedName>
</protein>
<reference evidence="1" key="1">
    <citation type="journal article" date="2012" name="Proc. Natl. Acad. Sci. U.S.A.">
        <title>Antigenic diversity is generated by distinct evolutionary mechanisms in African trypanosome species.</title>
        <authorList>
            <person name="Jackson A.P."/>
            <person name="Berry A."/>
            <person name="Aslett M."/>
            <person name="Allison H.C."/>
            <person name="Burton P."/>
            <person name="Vavrova-Anderson J."/>
            <person name="Brown R."/>
            <person name="Browne H."/>
            <person name="Corton N."/>
            <person name="Hauser H."/>
            <person name="Gamble J."/>
            <person name="Gilderthorp R."/>
            <person name="Marcello L."/>
            <person name="McQuillan J."/>
            <person name="Otto T.D."/>
            <person name="Quail M.A."/>
            <person name="Sanders M.J."/>
            <person name="van Tonder A."/>
            <person name="Ginger M.L."/>
            <person name="Field M.C."/>
            <person name="Barry J.D."/>
            <person name="Hertz-Fowler C."/>
            <person name="Berriman M."/>
        </authorList>
    </citation>
    <scope>NUCLEOTIDE SEQUENCE</scope>
    <source>
        <strain evidence="1">IL3000</strain>
    </source>
</reference>
<sequence>MRRPGSVISLTSSIFSSIFRASSFPKYFHMWSAAFEGRVTKFMVDIGVGTIGPMLPSLTHEPSSQGAVLGIKPTDVVLFSVEGITTSDAGRSVQPPAVGNCVDVQIPFFSLGETVFFTLQRDTPRAGGIFPAFGAELWAEKVILEKTLLASMQHVNRSEWEQWKAEREYLGEIFAQESHGVPTPVTNIFDSLSGISLDL</sequence>
<organism evidence="1">
    <name type="scientific">Trypanosoma congolense (strain IL3000)</name>
    <dbReference type="NCBI Taxonomy" id="1068625"/>
    <lineage>
        <taxon>Eukaryota</taxon>
        <taxon>Discoba</taxon>
        <taxon>Euglenozoa</taxon>
        <taxon>Kinetoplastea</taxon>
        <taxon>Metakinetoplastina</taxon>
        <taxon>Trypanosomatida</taxon>
        <taxon>Trypanosomatidae</taxon>
        <taxon>Trypanosoma</taxon>
        <taxon>Nannomonas</taxon>
    </lineage>
</organism>
<gene>
    <name evidence="1" type="ORF">TCIL3000_11_8450</name>
</gene>
<dbReference type="VEuPathDB" id="TriTrypDB:TcIL3000.11.8450"/>
<evidence type="ECO:0000313" key="1">
    <source>
        <dbReference type="EMBL" id="CCC95391.1"/>
    </source>
</evidence>
<dbReference type="EMBL" id="HE575324">
    <property type="protein sequence ID" value="CCC95391.1"/>
    <property type="molecule type" value="Genomic_DNA"/>
</dbReference>
<dbReference type="AlphaFoldDB" id="G0V170"/>